<dbReference type="InterPro" id="IPR018769">
    <property type="entry name" value="VgrG2_DUF2345"/>
</dbReference>
<feature type="domain" description="Putative type VI secretion system Rhs element associated Vgr" evidence="5">
    <location>
        <begin position="566"/>
        <end position="678"/>
    </location>
</feature>
<dbReference type="RefSeq" id="WP_151125175.1">
    <property type="nucleotide sequence ID" value="NZ_CP088081.1"/>
</dbReference>
<dbReference type="OrthoDB" id="1907165at2"/>
<dbReference type="InterPro" id="IPR028244">
    <property type="entry name" value="T6SS_Rhs_Vgr_dom"/>
</dbReference>
<dbReference type="InterPro" id="IPR037026">
    <property type="entry name" value="Vgr_OB-fold_dom_sf"/>
</dbReference>
<dbReference type="SUPFAM" id="SSF69255">
    <property type="entry name" value="gp5 N-terminal domain-like"/>
    <property type="match status" value="1"/>
</dbReference>
<reference evidence="6 7" key="1">
    <citation type="submission" date="2019-09" db="EMBL/GenBank/DDBJ databases">
        <title>Draft genome sequences of 48 bacterial type strains from the CCUG.</title>
        <authorList>
            <person name="Tunovic T."/>
            <person name="Pineiro-Iglesias B."/>
            <person name="Unosson C."/>
            <person name="Inganas E."/>
            <person name="Ohlen M."/>
            <person name="Cardew S."/>
            <person name="Jensie-Markopoulos S."/>
            <person name="Salva-Serra F."/>
            <person name="Jaen-Luchoro D."/>
            <person name="Karlsson R."/>
            <person name="Svensson-Stadler L."/>
            <person name="Chun J."/>
            <person name="Moore E."/>
        </authorList>
    </citation>
    <scope>NUCLEOTIDE SEQUENCE [LARGE SCALE GENOMIC DNA]</scope>
    <source>
        <strain evidence="6 7">CCUG 30977</strain>
    </source>
</reference>
<accession>A0A643F8N9</accession>
<evidence type="ECO:0000256" key="2">
    <source>
        <dbReference type="SAM" id="MobiDB-lite"/>
    </source>
</evidence>
<dbReference type="Proteomes" id="UP000430120">
    <property type="component" value="Unassembled WGS sequence"/>
</dbReference>
<protein>
    <submittedName>
        <fullName evidence="6">Type VI secretion system tip protein VgrG</fullName>
    </submittedName>
</protein>
<dbReference type="NCBIfam" id="TIGR03361">
    <property type="entry name" value="VI_Rhs_Vgr"/>
    <property type="match status" value="1"/>
</dbReference>
<evidence type="ECO:0000256" key="1">
    <source>
        <dbReference type="ARBA" id="ARBA00005558"/>
    </source>
</evidence>
<evidence type="ECO:0000259" key="4">
    <source>
        <dbReference type="Pfam" id="PF10106"/>
    </source>
</evidence>
<dbReference type="SUPFAM" id="SSF69279">
    <property type="entry name" value="Phage tail proteins"/>
    <property type="match status" value="2"/>
</dbReference>
<dbReference type="Pfam" id="PF04717">
    <property type="entry name" value="Phage_base_V"/>
    <property type="match status" value="1"/>
</dbReference>
<feature type="domain" description="DUF2345" evidence="4">
    <location>
        <begin position="730"/>
        <end position="878"/>
    </location>
</feature>
<dbReference type="InterPro" id="IPR017847">
    <property type="entry name" value="T6SS_RhsGE_Vgr_subset"/>
</dbReference>
<dbReference type="Gene3D" id="3.55.50.10">
    <property type="entry name" value="Baseplate protein-like domains"/>
    <property type="match status" value="1"/>
</dbReference>
<gene>
    <name evidence="6" type="ORF">F7Q92_16365</name>
</gene>
<proteinExistence type="inferred from homology"/>
<evidence type="ECO:0000313" key="7">
    <source>
        <dbReference type="Proteomes" id="UP000430120"/>
    </source>
</evidence>
<dbReference type="AlphaFoldDB" id="A0A643F8N9"/>
<dbReference type="InterPro" id="IPR006531">
    <property type="entry name" value="Gp5/Vgr_OB"/>
</dbReference>
<dbReference type="Gene3D" id="4.10.220.110">
    <property type="match status" value="1"/>
</dbReference>
<dbReference type="Pfam" id="PF13296">
    <property type="entry name" value="T6SS_Vgr"/>
    <property type="match status" value="1"/>
</dbReference>
<organism evidence="6 7">
    <name type="scientific">Ideonella dechloratans</name>
    <dbReference type="NCBI Taxonomy" id="36863"/>
    <lineage>
        <taxon>Bacteria</taxon>
        <taxon>Pseudomonadati</taxon>
        <taxon>Pseudomonadota</taxon>
        <taxon>Betaproteobacteria</taxon>
        <taxon>Burkholderiales</taxon>
        <taxon>Sphaerotilaceae</taxon>
        <taxon>Ideonella</taxon>
    </lineage>
</organism>
<keyword evidence="7" id="KW-1185">Reference proteome</keyword>
<feature type="region of interest" description="Disordered" evidence="2">
    <location>
        <begin position="703"/>
        <end position="734"/>
    </location>
</feature>
<comment type="caution">
    <text evidence="6">The sequence shown here is derived from an EMBL/GenBank/DDBJ whole genome shotgun (WGS) entry which is preliminary data.</text>
</comment>
<dbReference type="Pfam" id="PF05954">
    <property type="entry name" value="Phage_GPD"/>
    <property type="match status" value="1"/>
</dbReference>
<evidence type="ECO:0000259" key="3">
    <source>
        <dbReference type="Pfam" id="PF04717"/>
    </source>
</evidence>
<evidence type="ECO:0000313" key="6">
    <source>
        <dbReference type="EMBL" id="KAB0577495.1"/>
    </source>
</evidence>
<dbReference type="Pfam" id="PF10106">
    <property type="entry name" value="DUF2345"/>
    <property type="match status" value="1"/>
</dbReference>
<name>A0A643F8N9_IDEDE</name>
<dbReference type="Gene3D" id="2.40.50.230">
    <property type="entry name" value="Gp5 N-terminal domain"/>
    <property type="match status" value="1"/>
</dbReference>
<dbReference type="EMBL" id="VZPB01000046">
    <property type="protein sequence ID" value="KAB0577495.1"/>
    <property type="molecule type" value="Genomic_DNA"/>
</dbReference>
<dbReference type="NCBIfam" id="TIGR01646">
    <property type="entry name" value="vgr_GE"/>
    <property type="match status" value="1"/>
</dbReference>
<dbReference type="Gene3D" id="2.30.110.50">
    <property type="match status" value="1"/>
</dbReference>
<feature type="region of interest" description="Disordered" evidence="2">
    <location>
        <begin position="463"/>
        <end position="490"/>
    </location>
</feature>
<evidence type="ECO:0000259" key="5">
    <source>
        <dbReference type="Pfam" id="PF13296"/>
    </source>
</evidence>
<feature type="domain" description="Gp5/Type VI secretion system Vgr protein OB-fold" evidence="3">
    <location>
        <begin position="488"/>
        <end position="536"/>
    </location>
</feature>
<comment type="similarity">
    <text evidence="1">Belongs to the VgrG protein family.</text>
</comment>
<dbReference type="InterPro" id="IPR006533">
    <property type="entry name" value="T6SS_Vgr_RhsGE"/>
</dbReference>
<sequence>MSLPVADLTSLAEAASASLSTALGAFTWLEETERLITLRTALPALNLVATRLVMREAEGQGFELILDAVSTSAYLPLKTLIGEQMTVGLRQADGRYAPWHGYVTEAAQLGSDGGLARYRLVMAPWLAVLQLRRDSFVFQDKTVQQILDEVFADYPPAQWRWDLAEPEALRTRSLCIQYRESDWAFVQRLLASEGLSWHIEHLGDEDAATADEQGKARHVMVITDAGAERADLGPIRFAALHPTAVVAGLEDPITVFAAQRTLPPNAVALGSWNYRNLAGSSAELASALDLGEVPWLEQYDGSGADRFADTQAAERAARLALGALELQAKRFAGQGGARALRAGAQFQLIDHPLYGANTTAMNYAAALTASHPRPDNAFTVLAVEHHVANNLGDQAAELLRNTALAKGGYRNQFQAVPAAAPVLPRPLRAPTAPYLLTARVVGLQDEALTTERDHRVKVQFHFQRGSAPNPGGLPHAYSADETGNAPGNEQSGTWVRVATPAAGANWGAVWVPRIGSEVAVQFIEGDIDRPIIAGGLTNGDQPPPFAAGVDAGVNHPGVLAGLHSRTLDGQHTQQWVVDDAPGQLRTRLATTHTGSELSLGHLINQSPSSAQRGAWRGSGFEANTQGWASLRAGAGLLVSTQARSGTYGSAQGPQMDAAEALAQLRSATELGQRLSQAAQAIGAQGLTSTEEGQDLSKLHQALDPAQDGRHPDQVNGQEAKIPADGRDPSQGEPVPAFAQPAVVLDSAAAQLLATPASVQQFSGQRLSQIMQQDLQTTAAHTASIAAGQTASLYAHQGGLQVKAANGPVSLRAHTDELKLLADQSVTITSVNDEIRISANSKIELIAGQSGITLEGGNITVTTPGRFAVKGATHGFLGGGSQAASLPALPVGTCEEIEAYDEQFHLVDSSGVPMANRRYRLTGSNGQVWEGVTDASGMTQRIVTNEPVEVSIDIFPSDSAATIL</sequence>